<reference evidence="2" key="1">
    <citation type="submission" date="2020-08" db="EMBL/GenBank/DDBJ databases">
        <title>Multicomponent nature underlies the extraordinary mechanical properties of spider dragline silk.</title>
        <authorList>
            <person name="Kono N."/>
            <person name="Nakamura H."/>
            <person name="Mori M."/>
            <person name="Yoshida Y."/>
            <person name="Ohtoshi R."/>
            <person name="Malay A.D."/>
            <person name="Moran D.A.P."/>
            <person name="Tomita M."/>
            <person name="Numata K."/>
            <person name="Arakawa K."/>
        </authorList>
    </citation>
    <scope>NUCLEOTIDE SEQUENCE</scope>
</reference>
<evidence type="ECO:0000313" key="2">
    <source>
        <dbReference type="EMBL" id="GFY65594.1"/>
    </source>
</evidence>
<evidence type="ECO:0000313" key="3">
    <source>
        <dbReference type="Proteomes" id="UP000886998"/>
    </source>
</evidence>
<feature type="signal peptide" evidence="1">
    <location>
        <begin position="1"/>
        <end position="21"/>
    </location>
</feature>
<keyword evidence="1" id="KW-0732">Signal</keyword>
<sequence length="109" mass="12115">MAIHFILEIVIHLLQCALSVAFGLDMPSFLEIILFEFSLEIIKNCAVKIQDIPQSDIEIPASFDPVSMTNVSSGIPLVRSVMIYQICQVLELEAILAPTNDINPKIMQT</sequence>
<gene>
    <name evidence="2" type="ORF">TNIN_297041</name>
</gene>
<feature type="chain" id="PRO_5036465101" description="Secreted protein" evidence="1">
    <location>
        <begin position="22"/>
        <end position="109"/>
    </location>
</feature>
<comment type="caution">
    <text evidence="2">The sequence shown here is derived from an EMBL/GenBank/DDBJ whole genome shotgun (WGS) entry which is preliminary data.</text>
</comment>
<organism evidence="2 3">
    <name type="scientific">Trichonephila inaurata madagascariensis</name>
    <dbReference type="NCBI Taxonomy" id="2747483"/>
    <lineage>
        <taxon>Eukaryota</taxon>
        <taxon>Metazoa</taxon>
        <taxon>Ecdysozoa</taxon>
        <taxon>Arthropoda</taxon>
        <taxon>Chelicerata</taxon>
        <taxon>Arachnida</taxon>
        <taxon>Araneae</taxon>
        <taxon>Araneomorphae</taxon>
        <taxon>Entelegynae</taxon>
        <taxon>Araneoidea</taxon>
        <taxon>Nephilidae</taxon>
        <taxon>Trichonephila</taxon>
        <taxon>Trichonephila inaurata</taxon>
    </lineage>
</organism>
<keyword evidence="3" id="KW-1185">Reference proteome</keyword>
<dbReference type="EMBL" id="BMAV01015573">
    <property type="protein sequence ID" value="GFY65594.1"/>
    <property type="molecule type" value="Genomic_DNA"/>
</dbReference>
<accession>A0A8X6Y9P3</accession>
<dbReference type="AlphaFoldDB" id="A0A8X6Y9P3"/>
<evidence type="ECO:0008006" key="4">
    <source>
        <dbReference type="Google" id="ProtNLM"/>
    </source>
</evidence>
<name>A0A8X6Y9P3_9ARAC</name>
<protein>
    <recommendedName>
        <fullName evidence="4">Secreted protein</fullName>
    </recommendedName>
</protein>
<dbReference type="Proteomes" id="UP000886998">
    <property type="component" value="Unassembled WGS sequence"/>
</dbReference>
<evidence type="ECO:0000256" key="1">
    <source>
        <dbReference type="SAM" id="SignalP"/>
    </source>
</evidence>
<proteinExistence type="predicted"/>